<reference evidence="1" key="1">
    <citation type="submission" date="2021-04" db="EMBL/GenBank/DDBJ databases">
        <authorList>
            <consortium name="Wellcome Sanger Institute Data Sharing"/>
        </authorList>
    </citation>
    <scope>NUCLEOTIDE SEQUENCE [LARGE SCALE GENOMIC DNA]</scope>
</reference>
<dbReference type="InParanoid" id="A0A671U692"/>
<proteinExistence type="predicted"/>
<evidence type="ECO:0000313" key="1">
    <source>
        <dbReference type="Ensembl" id="ENSSAUP00010008329.1"/>
    </source>
</evidence>
<dbReference type="GeneTree" id="ENSGT01060000248721"/>
<sequence length="133" mass="15651">ISTPSLSLEDPWRLRVASAQMYYIVKNRAMEHFEGTMGFLEATYRLLPRLVAPIKHMKILFGLKTMVWKYVVVKYINSAVDPFVQLIYPVFFKSLRQLKMLLLRRFWSSLAMIFHAKNSFKAALINLCIYNEL</sequence>
<keyword evidence="2" id="KW-1185">Reference proteome</keyword>
<reference evidence="1" key="2">
    <citation type="submission" date="2025-08" db="UniProtKB">
        <authorList>
            <consortium name="Ensembl"/>
        </authorList>
    </citation>
    <scope>IDENTIFICATION</scope>
</reference>
<accession>A0A671U692</accession>
<name>A0A671U692_SPAAU</name>
<evidence type="ECO:0008006" key="3">
    <source>
        <dbReference type="Google" id="ProtNLM"/>
    </source>
</evidence>
<dbReference type="Ensembl" id="ENSSAUT00010008913.1">
    <property type="protein sequence ID" value="ENSSAUP00010008329.1"/>
    <property type="gene ID" value="ENSSAUG00010004150.1"/>
</dbReference>
<evidence type="ECO:0000313" key="2">
    <source>
        <dbReference type="Proteomes" id="UP000472265"/>
    </source>
</evidence>
<reference evidence="1" key="3">
    <citation type="submission" date="2025-09" db="UniProtKB">
        <authorList>
            <consortium name="Ensembl"/>
        </authorList>
    </citation>
    <scope>IDENTIFICATION</scope>
</reference>
<protein>
    <recommendedName>
        <fullName evidence="3">TERF1-interacting nuclear factor 2 N-terminal domain-containing protein</fullName>
    </recommendedName>
</protein>
<dbReference type="Proteomes" id="UP000472265">
    <property type="component" value="Chromosome 8"/>
</dbReference>
<dbReference type="AlphaFoldDB" id="A0A671U692"/>
<organism evidence="1 2">
    <name type="scientific">Sparus aurata</name>
    <name type="common">Gilthead sea bream</name>
    <dbReference type="NCBI Taxonomy" id="8175"/>
    <lineage>
        <taxon>Eukaryota</taxon>
        <taxon>Metazoa</taxon>
        <taxon>Chordata</taxon>
        <taxon>Craniata</taxon>
        <taxon>Vertebrata</taxon>
        <taxon>Euteleostomi</taxon>
        <taxon>Actinopterygii</taxon>
        <taxon>Neopterygii</taxon>
        <taxon>Teleostei</taxon>
        <taxon>Neoteleostei</taxon>
        <taxon>Acanthomorphata</taxon>
        <taxon>Eupercaria</taxon>
        <taxon>Spariformes</taxon>
        <taxon>Sparidae</taxon>
        <taxon>Sparus</taxon>
    </lineage>
</organism>